<organism evidence="3 4">
    <name type="scientific">Lachnellula willkommii</name>
    <dbReference type="NCBI Taxonomy" id="215461"/>
    <lineage>
        <taxon>Eukaryota</taxon>
        <taxon>Fungi</taxon>
        <taxon>Dikarya</taxon>
        <taxon>Ascomycota</taxon>
        <taxon>Pezizomycotina</taxon>
        <taxon>Leotiomycetes</taxon>
        <taxon>Helotiales</taxon>
        <taxon>Lachnaceae</taxon>
        <taxon>Lachnellula</taxon>
    </lineage>
</organism>
<feature type="compositionally biased region" description="Gly residues" evidence="1">
    <location>
        <begin position="146"/>
        <end position="155"/>
    </location>
</feature>
<reference evidence="3 4" key="1">
    <citation type="submission" date="2018-05" db="EMBL/GenBank/DDBJ databases">
        <title>Genome sequencing and assembly of the regulated plant pathogen Lachnellula willkommii and related sister species for the development of diagnostic species identification markers.</title>
        <authorList>
            <person name="Giroux E."/>
            <person name="Bilodeau G."/>
        </authorList>
    </citation>
    <scope>NUCLEOTIDE SEQUENCE [LARGE SCALE GENOMIC DNA]</scope>
    <source>
        <strain evidence="3 4">CBS 172.35</strain>
    </source>
</reference>
<feature type="region of interest" description="Disordered" evidence="1">
    <location>
        <begin position="134"/>
        <end position="169"/>
    </location>
</feature>
<keyword evidence="4" id="KW-1185">Reference proteome</keyword>
<feature type="transmembrane region" description="Helical" evidence="2">
    <location>
        <begin position="64"/>
        <end position="82"/>
    </location>
</feature>
<evidence type="ECO:0000256" key="1">
    <source>
        <dbReference type="SAM" id="MobiDB-lite"/>
    </source>
</evidence>
<evidence type="ECO:0000313" key="3">
    <source>
        <dbReference type="EMBL" id="TVY89721.1"/>
    </source>
</evidence>
<dbReference type="EMBL" id="QGML01001132">
    <property type="protein sequence ID" value="TVY89721.1"/>
    <property type="molecule type" value="Genomic_DNA"/>
</dbReference>
<feature type="compositionally biased region" description="Basic and acidic residues" evidence="1">
    <location>
        <begin position="134"/>
        <end position="143"/>
    </location>
</feature>
<protein>
    <submittedName>
        <fullName evidence="3">Uncharacterized protein</fullName>
    </submittedName>
</protein>
<accession>A0A559M9T1</accession>
<evidence type="ECO:0000256" key="2">
    <source>
        <dbReference type="SAM" id="Phobius"/>
    </source>
</evidence>
<proteinExistence type="predicted"/>
<comment type="caution">
    <text evidence="3">The sequence shown here is derived from an EMBL/GenBank/DDBJ whole genome shotgun (WGS) entry which is preliminary data.</text>
</comment>
<sequence length="169" mass="19032">MTSADPCESDRGEKSHDFSSFIDIQALNPKKNIREPNQNQPPKSNKFTHLYFIMARKFNINAKATPIAAFTMATILFVYARLSIQAAKRNAHLHREADGGQISWHNESLRRHGKLDAPEEQGYIVGAVRDKDFKWEGEGRENGNGKVRGGAGGAGETEKERILRERRRG</sequence>
<dbReference type="Proteomes" id="UP000315522">
    <property type="component" value="Unassembled WGS sequence"/>
</dbReference>
<gene>
    <name evidence="3" type="ORF">LAWI1_G002260</name>
</gene>
<keyword evidence="2" id="KW-1133">Transmembrane helix</keyword>
<keyword evidence="2" id="KW-0812">Transmembrane</keyword>
<keyword evidence="2" id="KW-0472">Membrane</keyword>
<evidence type="ECO:0000313" key="4">
    <source>
        <dbReference type="Proteomes" id="UP000315522"/>
    </source>
</evidence>
<dbReference type="AlphaFoldDB" id="A0A559M9T1"/>
<name>A0A559M9T1_9HELO</name>